<gene>
    <name evidence="1" type="ORF">PSA21_378</name>
</gene>
<sequence>MNHQHYLTHVYPMYQAYFPGGIYYRYKSPMVERLEALYRAAEVLINHATDLGCSHLGLPNSDVRFNAVTLLERVLNHHCPLNDRKKWLAICKEHNVQHLVNTWSLGTSKHDVANWAEFRAALKQFLKTKRTNSLEE</sequence>
<evidence type="ECO:0000313" key="2">
    <source>
        <dbReference type="Proteomes" id="UP000294134"/>
    </source>
</evidence>
<name>A0A481W6M0_9CAUD</name>
<accession>A0A481W6M0</accession>
<organism evidence="1 2">
    <name type="scientific">Pseudomonas phage Psa21</name>
    <dbReference type="NCBI Taxonomy" id="2530023"/>
    <lineage>
        <taxon>Viruses</taxon>
        <taxon>Duplodnaviria</taxon>
        <taxon>Heunggongvirae</taxon>
        <taxon>Uroviricota</taxon>
        <taxon>Caudoviricetes</taxon>
        <taxon>Chimalliviridae</taxon>
        <taxon>Tepukevirus</taxon>
        <taxon>Tepukevirus Psa21</taxon>
    </lineage>
</organism>
<evidence type="ECO:0000313" key="1">
    <source>
        <dbReference type="EMBL" id="QBJ02904.1"/>
    </source>
</evidence>
<keyword evidence="2" id="KW-1185">Reference proteome</keyword>
<proteinExistence type="predicted"/>
<reference evidence="1 2" key="1">
    <citation type="submission" date="2019-02" db="EMBL/GenBank/DDBJ databases">
        <authorList>
            <person name="Frampton R.A."/>
            <person name="Wojtus J.K."/>
            <person name="Fineran P.C."/>
            <person name="Hendrickson H.L."/>
        </authorList>
    </citation>
    <scope>NUCLEOTIDE SEQUENCE [LARGE SCALE GENOMIC DNA]</scope>
</reference>
<dbReference type="Proteomes" id="UP000294134">
    <property type="component" value="Segment"/>
</dbReference>
<dbReference type="EMBL" id="MK552327">
    <property type="protein sequence ID" value="QBJ02904.1"/>
    <property type="molecule type" value="Genomic_DNA"/>
</dbReference>
<protein>
    <submittedName>
        <fullName evidence="1">Uncharacterized protein</fullName>
    </submittedName>
</protein>